<protein>
    <submittedName>
        <fullName evidence="1">Portal protein</fullName>
    </submittedName>
</protein>
<proteinExistence type="predicted"/>
<sequence length="32" mass="3846">MPIKYCRSRYRLGNNPAVEFNMAFFDEQFSDV</sequence>
<accession>A0A8S5T640</accession>
<name>A0A8S5T640_9CAUD</name>
<dbReference type="EMBL" id="BK032759">
    <property type="protein sequence ID" value="DAF58705.1"/>
    <property type="molecule type" value="Genomic_DNA"/>
</dbReference>
<organism evidence="1">
    <name type="scientific">Siphoviridae sp. ctxMM9</name>
    <dbReference type="NCBI Taxonomy" id="2827973"/>
    <lineage>
        <taxon>Viruses</taxon>
        <taxon>Duplodnaviria</taxon>
        <taxon>Heunggongvirae</taxon>
        <taxon>Uroviricota</taxon>
        <taxon>Caudoviricetes</taxon>
    </lineage>
</organism>
<reference evidence="1" key="1">
    <citation type="journal article" date="2021" name="Proc. Natl. Acad. Sci. U.S.A.">
        <title>A Catalog of Tens of Thousands of Viruses from Human Metagenomes Reveals Hidden Associations with Chronic Diseases.</title>
        <authorList>
            <person name="Tisza M.J."/>
            <person name="Buck C.B."/>
        </authorList>
    </citation>
    <scope>NUCLEOTIDE SEQUENCE</scope>
    <source>
        <strain evidence="1">CtxMM9</strain>
    </source>
</reference>
<evidence type="ECO:0000313" key="1">
    <source>
        <dbReference type="EMBL" id="DAF58705.1"/>
    </source>
</evidence>